<keyword evidence="2" id="KW-1185">Reference proteome</keyword>
<evidence type="ECO:0000313" key="1">
    <source>
        <dbReference type="EMBL" id="MBD0382083.1"/>
    </source>
</evidence>
<evidence type="ECO:0000313" key="2">
    <source>
        <dbReference type="Proteomes" id="UP000650466"/>
    </source>
</evidence>
<sequence>MFRKIAKTVLHSAVISLFVGCLSLWGMGFAMAEENEVLPPPGPNATQGQLLQTREIDVTGDGKLDTVSLVGTKMDSSSPYYAKLFIVVSGEGQNQVVIPLEGGYGPQMMFCDFNGNKLPEIYVSAETGGSGGLSYYYLYSLKDNVPTAIPLPDPLHVTATFKNNYVVKLKLKETGKSYKIDIKEKKADYDQFGVYKDGKVVKPIIVDVNPYGLLQPIDVERDGVCEFRGVQRITGIANADTIGYVNSIWKWKDGKWVLKGSSITKTLQPSHAGHH</sequence>
<dbReference type="RefSeq" id="WP_188175873.1">
    <property type="nucleotide sequence ID" value="NZ_JACVVD010000006.1"/>
</dbReference>
<dbReference type="PROSITE" id="PS51257">
    <property type="entry name" value="PROKAR_LIPOPROTEIN"/>
    <property type="match status" value="1"/>
</dbReference>
<organism evidence="1 2">
    <name type="scientific">Paenibacillus sedimenti</name>
    <dbReference type="NCBI Taxonomy" id="2770274"/>
    <lineage>
        <taxon>Bacteria</taxon>
        <taxon>Bacillati</taxon>
        <taxon>Bacillota</taxon>
        <taxon>Bacilli</taxon>
        <taxon>Bacillales</taxon>
        <taxon>Paenibacillaceae</taxon>
        <taxon>Paenibacillus</taxon>
    </lineage>
</organism>
<proteinExistence type="predicted"/>
<dbReference type="AlphaFoldDB" id="A0A926KRP5"/>
<gene>
    <name evidence="1" type="ORF">ICC18_18355</name>
</gene>
<accession>A0A926KRP5</accession>
<evidence type="ECO:0008006" key="3">
    <source>
        <dbReference type="Google" id="ProtNLM"/>
    </source>
</evidence>
<protein>
    <recommendedName>
        <fullName evidence="3">VCBS repeat-containing protein</fullName>
    </recommendedName>
</protein>
<reference evidence="1" key="1">
    <citation type="submission" date="2020-09" db="EMBL/GenBank/DDBJ databases">
        <title>Draft Genome Sequence of Paenibacillus sp. WST5.</title>
        <authorList>
            <person name="Bao Z."/>
        </authorList>
    </citation>
    <scope>NUCLEOTIDE SEQUENCE</scope>
    <source>
        <strain evidence="1">WST5</strain>
    </source>
</reference>
<dbReference type="EMBL" id="JACVVD010000006">
    <property type="protein sequence ID" value="MBD0382083.1"/>
    <property type="molecule type" value="Genomic_DNA"/>
</dbReference>
<dbReference type="SUPFAM" id="SSF69318">
    <property type="entry name" value="Integrin alpha N-terminal domain"/>
    <property type="match status" value="1"/>
</dbReference>
<dbReference type="Proteomes" id="UP000650466">
    <property type="component" value="Unassembled WGS sequence"/>
</dbReference>
<dbReference type="InterPro" id="IPR028994">
    <property type="entry name" value="Integrin_alpha_N"/>
</dbReference>
<comment type="caution">
    <text evidence="1">The sequence shown here is derived from an EMBL/GenBank/DDBJ whole genome shotgun (WGS) entry which is preliminary data.</text>
</comment>
<name>A0A926KRP5_9BACL</name>